<feature type="domain" description="NodB homology" evidence="1">
    <location>
        <begin position="34"/>
        <end position="252"/>
    </location>
</feature>
<reference evidence="3" key="1">
    <citation type="journal article" date="2019" name="Int. J. Syst. Evol. Microbiol.">
        <title>The Global Catalogue of Microorganisms (GCM) 10K type strain sequencing project: providing services to taxonomists for standard genome sequencing and annotation.</title>
        <authorList>
            <consortium name="The Broad Institute Genomics Platform"/>
            <consortium name="The Broad Institute Genome Sequencing Center for Infectious Disease"/>
            <person name="Wu L."/>
            <person name="Ma J."/>
        </authorList>
    </citation>
    <scope>NUCLEOTIDE SEQUENCE [LARGE SCALE GENOMIC DNA]</scope>
    <source>
        <strain evidence="3">DFY41</strain>
    </source>
</reference>
<sequence>MTTPPPGTTSSASFTFDLDAEEVWLAEDPTASRRPVLLSQGAYGPRVGLPAVLGLLRAHGVRATFFVPGRVAETYPAAVESVLEAGHEVAHHGHTHRAPAELSLDEEVDEFERGLAALRHVGVVPTGYRAPSWDFSPHTLGLVADHGFDYSSNFMDEVRPYVHPSRDVVELPVHWTLDDAAHYWFAADTWTKKISTNGEVEQIMVAEADGIAAMHGCAVYTLHPQIIGRPGRLPLLDELLRRAASDPSVWVATAAEIAAHTRKQES</sequence>
<dbReference type="Gene3D" id="3.20.20.370">
    <property type="entry name" value="Glycoside hydrolase/deacetylase"/>
    <property type="match status" value="1"/>
</dbReference>
<protein>
    <submittedName>
        <fullName evidence="2">Polysaccharide deacetylase</fullName>
    </submittedName>
</protein>
<comment type="caution">
    <text evidence="2">The sequence shown here is derived from an EMBL/GenBank/DDBJ whole genome shotgun (WGS) entry which is preliminary data.</text>
</comment>
<accession>A0ABW0BQA3</accession>
<dbReference type="Proteomes" id="UP001596087">
    <property type="component" value="Unassembled WGS sequence"/>
</dbReference>
<name>A0ABW0BQA3_9ACTN</name>
<dbReference type="RefSeq" id="WP_378593513.1">
    <property type="nucleotide sequence ID" value="NZ_JBHSKD010000027.1"/>
</dbReference>
<keyword evidence="3" id="KW-1185">Reference proteome</keyword>
<dbReference type="InterPro" id="IPR011330">
    <property type="entry name" value="Glyco_hydro/deAcase_b/a-brl"/>
</dbReference>
<evidence type="ECO:0000313" key="2">
    <source>
        <dbReference type="EMBL" id="MFC5179410.1"/>
    </source>
</evidence>
<dbReference type="InterPro" id="IPR002509">
    <property type="entry name" value="NODB_dom"/>
</dbReference>
<dbReference type="CDD" id="cd10938">
    <property type="entry name" value="CE4_HpPgdA_like"/>
    <property type="match status" value="1"/>
</dbReference>
<dbReference type="EMBL" id="JBHSKD010000027">
    <property type="protein sequence ID" value="MFC5179410.1"/>
    <property type="molecule type" value="Genomic_DNA"/>
</dbReference>
<dbReference type="PROSITE" id="PS51677">
    <property type="entry name" value="NODB"/>
    <property type="match status" value="1"/>
</dbReference>
<dbReference type="Pfam" id="PF01522">
    <property type="entry name" value="Polysacc_deac_1"/>
    <property type="match status" value="1"/>
</dbReference>
<evidence type="ECO:0000259" key="1">
    <source>
        <dbReference type="PROSITE" id="PS51677"/>
    </source>
</evidence>
<organism evidence="2 3">
    <name type="scientific">Nocardioides taihuensis</name>
    <dbReference type="NCBI Taxonomy" id="1835606"/>
    <lineage>
        <taxon>Bacteria</taxon>
        <taxon>Bacillati</taxon>
        <taxon>Actinomycetota</taxon>
        <taxon>Actinomycetes</taxon>
        <taxon>Propionibacteriales</taxon>
        <taxon>Nocardioidaceae</taxon>
        <taxon>Nocardioides</taxon>
    </lineage>
</organism>
<evidence type="ECO:0000313" key="3">
    <source>
        <dbReference type="Proteomes" id="UP001596087"/>
    </source>
</evidence>
<dbReference type="SUPFAM" id="SSF88713">
    <property type="entry name" value="Glycoside hydrolase/deacetylase"/>
    <property type="match status" value="1"/>
</dbReference>
<dbReference type="PANTHER" id="PTHR47561">
    <property type="entry name" value="POLYSACCHARIDE DEACETYLASE FAMILY PROTEIN (AFU_ORTHOLOGUE AFUA_6G05030)"/>
    <property type="match status" value="1"/>
</dbReference>
<dbReference type="InterPro" id="IPR037950">
    <property type="entry name" value="PgdA-like"/>
</dbReference>
<proteinExistence type="predicted"/>
<gene>
    <name evidence="2" type="ORF">ACFPGP_22225</name>
</gene>
<dbReference type="PANTHER" id="PTHR47561:SF1">
    <property type="entry name" value="POLYSACCHARIDE DEACETYLASE FAMILY PROTEIN (AFU_ORTHOLOGUE AFUA_6G05030)"/>
    <property type="match status" value="1"/>
</dbReference>